<proteinExistence type="predicted"/>
<dbReference type="EMBL" id="CAKMRJ010000002">
    <property type="protein sequence ID" value="CAH1417331.1"/>
    <property type="molecule type" value="Genomic_DNA"/>
</dbReference>
<organism evidence="1 2">
    <name type="scientific">Lactuca virosa</name>
    <dbReference type="NCBI Taxonomy" id="75947"/>
    <lineage>
        <taxon>Eukaryota</taxon>
        <taxon>Viridiplantae</taxon>
        <taxon>Streptophyta</taxon>
        <taxon>Embryophyta</taxon>
        <taxon>Tracheophyta</taxon>
        <taxon>Spermatophyta</taxon>
        <taxon>Magnoliopsida</taxon>
        <taxon>eudicotyledons</taxon>
        <taxon>Gunneridae</taxon>
        <taxon>Pentapetalae</taxon>
        <taxon>asterids</taxon>
        <taxon>campanulids</taxon>
        <taxon>Asterales</taxon>
        <taxon>Asteraceae</taxon>
        <taxon>Cichorioideae</taxon>
        <taxon>Cichorieae</taxon>
        <taxon>Lactucinae</taxon>
        <taxon>Lactuca</taxon>
    </lineage>
</organism>
<gene>
    <name evidence="1" type="ORF">LVIROSA_LOCUS5024</name>
</gene>
<accession>A0AAU9LVQ9</accession>
<dbReference type="AlphaFoldDB" id="A0AAU9LVQ9"/>
<protein>
    <submittedName>
        <fullName evidence="1">Uncharacterized protein</fullName>
    </submittedName>
</protein>
<evidence type="ECO:0000313" key="1">
    <source>
        <dbReference type="EMBL" id="CAH1417331.1"/>
    </source>
</evidence>
<reference evidence="1 2" key="1">
    <citation type="submission" date="2022-01" db="EMBL/GenBank/DDBJ databases">
        <authorList>
            <person name="Xiong W."/>
            <person name="Schranz E."/>
        </authorList>
    </citation>
    <scope>NUCLEOTIDE SEQUENCE [LARGE SCALE GENOMIC DNA]</scope>
</reference>
<evidence type="ECO:0000313" key="2">
    <source>
        <dbReference type="Proteomes" id="UP001157418"/>
    </source>
</evidence>
<keyword evidence="2" id="KW-1185">Reference proteome</keyword>
<name>A0AAU9LVQ9_9ASTR</name>
<dbReference type="Proteomes" id="UP001157418">
    <property type="component" value="Unassembled WGS sequence"/>
</dbReference>
<comment type="caution">
    <text evidence="1">The sequence shown here is derived from an EMBL/GenBank/DDBJ whole genome shotgun (WGS) entry which is preliminary data.</text>
</comment>
<sequence>MDGGWWWWMVGGGEVVVGVGGGWGWWVGGGGGWSVVVVAAGGHNDGGCDCRPLGGDRKRPTVGEKHGAFFSIAYTHRLPLHQRYREHRLPLQRSMGKILEDLEAQLQVATSSIDPSCRMR</sequence>